<dbReference type="OrthoDB" id="10256055at2759"/>
<dbReference type="EMBL" id="ML987190">
    <property type="protein sequence ID" value="KAF2255392.1"/>
    <property type="molecule type" value="Genomic_DNA"/>
</dbReference>
<keyword evidence="2" id="KW-1185">Reference proteome</keyword>
<sequence>MNAVFTQRVTGFPRPHFKLSIEKTLQKPTEDVVTFDPKKHLAYQPPSKVIMMKDIGYPDDVGVSPVAVSQPFQLFSPEAIQAMRAEIFKPEVREKCGFSSNIAACQLRGYAKDYAPFAYDAWNHPETLALISNIAGVELVPEIDYEIGHINLSVKSDEETKEELNIINKQKRFYAEDEGIGGCPWEDDKPIVGWHTDSYPFVCVLMMSDCTDMVGGETALRTGNGQVIRVRGPTEGCAVILQGRYITHQALRALGTKERITSVTSFRPKSPFLKDDSELRTVRPISDLSELYYDFAEYRLEIMEERTRRERKELMKRQKTHKKFDTRGHKRFLEESIAFMEHTDHEIVEESKVKKGYIEKVDFPDVVVGSAGEGRPAKRSRTE</sequence>
<accession>A0A6A6IZR5</accession>
<dbReference type="RefSeq" id="XP_033690396.1">
    <property type="nucleotide sequence ID" value="XM_033823132.1"/>
</dbReference>
<name>A0A6A6IZR5_9PLEO</name>
<evidence type="ECO:0000313" key="2">
    <source>
        <dbReference type="Proteomes" id="UP000800094"/>
    </source>
</evidence>
<dbReference type="GeneID" id="54576462"/>
<reference evidence="1" key="1">
    <citation type="journal article" date="2020" name="Stud. Mycol.">
        <title>101 Dothideomycetes genomes: a test case for predicting lifestyles and emergence of pathogens.</title>
        <authorList>
            <person name="Haridas S."/>
            <person name="Albert R."/>
            <person name="Binder M."/>
            <person name="Bloem J."/>
            <person name="Labutti K."/>
            <person name="Salamov A."/>
            <person name="Andreopoulos B."/>
            <person name="Baker S."/>
            <person name="Barry K."/>
            <person name="Bills G."/>
            <person name="Bluhm B."/>
            <person name="Cannon C."/>
            <person name="Castanera R."/>
            <person name="Culley D."/>
            <person name="Daum C."/>
            <person name="Ezra D."/>
            <person name="Gonzalez J."/>
            <person name="Henrissat B."/>
            <person name="Kuo A."/>
            <person name="Liang C."/>
            <person name="Lipzen A."/>
            <person name="Lutzoni F."/>
            <person name="Magnuson J."/>
            <person name="Mondo S."/>
            <person name="Nolan M."/>
            <person name="Ohm R."/>
            <person name="Pangilinan J."/>
            <person name="Park H.-J."/>
            <person name="Ramirez L."/>
            <person name="Alfaro M."/>
            <person name="Sun H."/>
            <person name="Tritt A."/>
            <person name="Yoshinaga Y."/>
            <person name="Zwiers L.-H."/>
            <person name="Turgeon B."/>
            <person name="Goodwin S."/>
            <person name="Spatafora J."/>
            <person name="Crous P."/>
            <person name="Grigoriev I."/>
        </authorList>
    </citation>
    <scope>NUCLEOTIDE SEQUENCE</scope>
    <source>
        <strain evidence="1">CBS 122368</strain>
    </source>
</reference>
<proteinExistence type="predicted"/>
<organism evidence="1 2">
    <name type="scientific">Trematosphaeria pertusa</name>
    <dbReference type="NCBI Taxonomy" id="390896"/>
    <lineage>
        <taxon>Eukaryota</taxon>
        <taxon>Fungi</taxon>
        <taxon>Dikarya</taxon>
        <taxon>Ascomycota</taxon>
        <taxon>Pezizomycotina</taxon>
        <taxon>Dothideomycetes</taxon>
        <taxon>Pleosporomycetidae</taxon>
        <taxon>Pleosporales</taxon>
        <taxon>Massarineae</taxon>
        <taxon>Trematosphaeriaceae</taxon>
        <taxon>Trematosphaeria</taxon>
    </lineage>
</organism>
<evidence type="ECO:0000313" key="1">
    <source>
        <dbReference type="EMBL" id="KAF2255392.1"/>
    </source>
</evidence>
<dbReference type="Proteomes" id="UP000800094">
    <property type="component" value="Unassembled WGS sequence"/>
</dbReference>
<evidence type="ECO:0008006" key="3">
    <source>
        <dbReference type="Google" id="ProtNLM"/>
    </source>
</evidence>
<gene>
    <name evidence="1" type="ORF">BU26DRAFT_415822</name>
</gene>
<dbReference type="PANTHER" id="PTHR41677">
    <property type="entry name" value="YALI0B19030P"/>
    <property type="match status" value="1"/>
</dbReference>
<dbReference type="AlphaFoldDB" id="A0A6A6IZR5"/>
<protein>
    <recommendedName>
        <fullName evidence="3">Fe2OG dioxygenase domain-containing protein</fullName>
    </recommendedName>
</protein>
<dbReference type="PANTHER" id="PTHR41677:SF1">
    <property type="entry name" value="FE2OG DIOXYGENASE DOMAIN-CONTAINING PROTEIN"/>
    <property type="match status" value="1"/>
</dbReference>